<keyword evidence="3" id="KW-1185">Reference proteome</keyword>
<sequence>MNKPTSSEVVLKPASSARYDSLEIPGLLKNGRVSLMRELFQCGKPLPIEDLCGEDDAIHSSALTPERPPLSKINSRTPSFLSDLKGESAIQRRLQNAINESNGDVDDIPPMKDLAASLVKELNSNSSVTHPTSTGITKGIPCQILSSPPPIPARPKKCPPLRSFYSTFAQDDPEYSSSR</sequence>
<dbReference type="WBParaSite" id="HNAJ_0001336801-mRNA-1">
    <property type="protein sequence ID" value="HNAJ_0001336801-mRNA-1"/>
    <property type="gene ID" value="HNAJ_0001336801"/>
</dbReference>
<accession>A0A0R3TZR9</accession>
<organism evidence="4">
    <name type="scientific">Rodentolepis nana</name>
    <name type="common">Dwarf tapeworm</name>
    <name type="synonym">Hymenolepis nana</name>
    <dbReference type="NCBI Taxonomy" id="102285"/>
    <lineage>
        <taxon>Eukaryota</taxon>
        <taxon>Metazoa</taxon>
        <taxon>Spiralia</taxon>
        <taxon>Lophotrochozoa</taxon>
        <taxon>Platyhelminthes</taxon>
        <taxon>Cestoda</taxon>
        <taxon>Eucestoda</taxon>
        <taxon>Cyclophyllidea</taxon>
        <taxon>Hymenolepididae</taxon>
        <taxon>Rodentolepis</taxon>
    </lineage>
</organism>
<reference evidence="4" key="1">
    <citation type="submission" date="2017-02" db="UniProtKB">
        <authorList>
            <consortium name="WormBaseParasite"/>
        </authorList>
    </citation>
    <scope>IDENTIFICATION</scope>
</reference>
<gene>
    <name evidence="2" type="ORF">HNAJ_LOCUS13342</name>
</gene>
<dbReference type="Proteomes" id="UP000278807">
    <property type="component" value="Unassembled WGS sequence"/>
</dbReference>
<feature type="compositionally biased region" description="Polar residues" evidence="1">
    <location>
        <begin position="164"/>
        <end position="179"/>
    </location>
</feature>
<dbReference type="AlphaFoldDB" id="A0A0R3TZR9"/>
<evidence type="ECO:0000313" key="3">
    <source>
        <dbReference type="Proteomes" id="UP000278807"/>
    </source>
</evidence>
<feature type="compositionally biased region" description="Polar residues" evidence="1">
    <location>
        <begin position="125"/>
        <end position="136"/>
    </location>
</feature>
<name>A0A0R3TZR9_RODNA</name>
<protein>
    <submittedName>
        <fullName evidence="4">WH2 domain-containing protein</fullName>
    </submittedName>
</protein>
<proteinExistence type="predicted"/>
<evidence type="ECO:0000313" key="2">
    <source>
        <dbReference type="EMBL" id="VDO15635.1"/>
    </source>
</evidence>
<reference evidence="2 3" key="2">
    <citation type="submission" date="2018-11" db="EMBL/GenBank/DDBJ databases">
        <authorList>
            <consortium name="Pathogen Informatics"/>
        </authorList>
    </citation>
    <scope>NUCLEOTIDE SEQUENCE [LARGE SCALE GENOMIC DNA]</scope>
</reference>
<evidence type="ECO:0000256" key="1">
    <source>
        <dbReference type="SAM" id="MobiDB-lite"/>
    </source>
</evidence>
<feature type="region of interest" description="Disordered" evidence="1">
    <location>
        <begin position="125"/>
        <end position="179"/>
    </location>
</feature>
<evidence type="ECO:0000313" key="4">
    <source>
        <dbReference type="WBParaSite" id="HNAJ_0001336801-mRNA-1"/>
    </source>
</evidence>
<dbReference type="EMBL" id="UZAE01015302">
    <property type="protein sequence ID" value="VDO15635.1"/>
    <property type="molecule type" value="Genomic_DNA"/>
</dbReference>